<reference evidence="2 3" key="1">
    <citation type="submission" date="2015-07" db="EMBL/GenBank/DDBJ databases">
        <authorList>
            <person name="Noorani M."/>
        </authorList>
    </citation>
    <scope>NUCLEOTIDE SEQUENCE [LARGE SCALE GENOMIC DNA]</scope>
    <source>
        <strain evidence="2">BBA 69670</strain>
    </source>
</reference>
<dbReference type="EMBL" id="CYGV01001457">
    <property type="protein sequence ID" value="CUA74552.1"/>
    <property type="molecule type" value="Genomic_DNA"/>
</dbReference>
<protein>
    <recommendedName>
        <fullName evidence="4">Protein kinase domain-containing protein</fullName>
    </recommendedName>
</protein>
<evidence type="ECO:0000313" key="3">
    <source>
        <dbReference type="Proteomes" id="UP000044841"/>
    </source>
</evidence>
<dbReference type="SUPFAM" id="SSF56112">
    <property type="entry name" value="Protein kinase-like (PK-like)"/>
    <property type="match status" value="1"/>
</dbReference>
<dbReference type="InterPro" id="IPR011009">
    <property type="entry name" value="Kinase-like_dom_sf"/>
</dbReference>
<sequence>MPFSSPRLMNTASAPRGPVNTLRETLAIGQSRSPKKGYERRAPLHKPPKKTGTTSSDSLQNTETPGITQASMIKSINPYNTFTLANPSEYTQLQAITVEIFNDRVNIEDRPPIGLFHPAFNSFQRRIDSMSFTPTPSQLSSTLPLLTAFQKIYDQEARLNGRIEAFKPLLTQLLDAHIRNSNTPGAMPDGVLQESNRVYPIILEIGDKIDSNECNPSVEAAVALANYWRDNQFDLIRQQCCCPSMILVAKGPWICVLGGIMFGNQPVVQPLTPFFLVGNNPSSPKHANTVAKIFASLAESLSELGHFYRDVQRFRGTRNPAVHSPYIQQLIINRKRVDIEYQSLETPGEPVFRALARSEDGDVYPIIVKFAQSYNATAHRLLAAMNLAPELLFISSEDPIEFKVAQRIMVVMKEAPYSDLSGTPPPNCVLQDVKRALDVLHKRNMVFGDLRSSNVLAVKDKQTYEITGGMLVDFDWCGTAGRATYPMDINMTMQWPGVGPGLPLQLEHDEVMLERLSDPVAFQRRMYDAYVRSLCEPMAKCD</sequence>
<keyword evidence="3" id="KW-1185">Reference proteome</keyword>
<name>A0A0K6G7G2_9AGAM</name>
<evidence type="ECO:0000256" key="1">
    <source>
        <dbReference type="SAM" id="MobiDB-lite"/>
    </source>
</evidence>
<proteinExistence type="predicted"/>
<gene>
    <name evidence="2" type="ORF">RSOLAG22IIIB_11281</name>
</gene>
<feature type="region of interest" description="Disordered" evidence="1">
    <location>
        <begin position="1"/>
        <end position="70"/>
    </location>
</feature>
<dbReference type="Proteomes" id="UP000044841">
    <property type="component" value="Unassembled WGS sequence"/>
</dbReference>
<feature type="compositionally biased region" description="Polar residues" evidence="1">
    <location>
        <begin position="51"/>
        <end position="70"/>
    </location>
</feature>
<evidence type="ECO:0000313" key="2">
    <source>
        <dbReference type="EMBL" id="CUA74552.1"/>
    </source>
</evidence>
<organism evidence="2 3">
    <name type="scientific">Rhizoctonia solani</name>
    <dbReference type="NCBI Taxonomy" id="456999"/>
    <lineage>
        <taxon>Eukaryota</taxon>
        <taxon>Fungi</taxon>
        <taxon>Dikarya</taxon>
        <taxon>Basidiomycota</taxon>
        <taxon>Agaricomycotina</taxon>
        <taxon>Agaricomycetes</taxon>
        <taxon>Cantharellales</taxon>
        <taxon>Ceratobasidiaceae</taxon>
        <taxon>Rhizoctonia</taxon>
    </lineage>
</organism>
<evidence type="ECO:0008006" key="4">
    <source>
        <dbReference type="Google" id="ProtNLM"/>
    </source>
</evidence>
<accession>A0A0K6G7G2</accession>
<dbReference type="AlphaFoldDB" id="A0A0K6G7G2"/>